<dbReference type="EC" id="5.2.1.8" evidence="3 12"/>
<dbReference type="InterPro" id="IPR046357">
    <property type="entry name" value="PPIase_dom_sf"/>
</dbReference>
<comment type="catalytic activity">
    <reaction evidence="1 12 13">
        <text>[protein]-peptidylproline (omega=180) = [protein]-peptidylproline (omega=0)</text>
        <dbReference type="Rhea" id="RHEA:16237"/>
        <dbReference type="Rhea" id="RHEA-COMP:10747"/>
        <dbReference type="Rhea" id="RHEA-COMP:10748"/>
        <dbReference type="ChEBI" id="CHEBI:83833"/>
        <dbReference type="ChEBI" id="CHEBI:83834"/>
        <dbReference type="EC" id="5.2.1.8"/>
    </reaction>
</comment>
<dbReference type="Pfam" id="PF00254">
    <property type="entry name" value="FKBP_C"/>
    <property type="match status" value="1"/>
</dbReference>
<dbReference type="FunFam" id="3.10.50.40:FF:000001">
    <property type="entry name" value="Trigger factor"/>
    <property type="match status" value="1"/>
</dbReference>
<name>A0A3S5C2Q1_9FIRM</name>
<evidence type="ECO:0000256" key="7">
    <source>
        <dbReference type="ARBA" id="ARBA00023186"/>
    </source>
</evidence>
<dbReference type="SUPFAM" id="SSF102735">
    <property type="entry name" value="Trigger factor ribosome-binding domain"/>
    <property type="match status" value="1"/>
</dbReference>
<protein>
    <recommendedName>
        <fullName evidence="4 12">Trigger factor</fullName>
        <shortName evidence="12">TF</shortName>
        <ecNumber evidence="3 12">5.2.1.8</ecNumber>
    </recommendedName>
    <alternativeName>
        <fullName evidence="11 12">PPIase</fullName>
    </alternativeName>
</protein>
<sequence length="446" mass="51089">MTEIKKQEKNKVYFDVVVPAAEIKEAETKIYKKNKNYFNVPGFRKGHVPKKIIEQFYGEGIFFEDALNEILPKYYEKAVEELDLKVIDQPNVEIDEETFDRNKDVTVQIDVDVRPEVTLGEYKGVEIEAVPTEVGEELIDNEIDKQRHLNARHINIDDRAAEEGDKVNIDFKGEVDGEAFEGGSAEDQELELGSGSFIPGFEEGIVGHEVGDEFDIDVTFPEDYFSEDLKGKEAVFHITLNSIGREELPELDDEFIKDISEFDTVEEYREDIRTKKTEEVVNNAKNLRANRVLEKVAENMQVELPPVMVDAAIEEQIRNMDYNMRSQGIQLEQYLGMLGQDLDEFKASMRPDAEKEVLKSLALEAVVAKEGFAVDDEEIEKEAREMAKNYFKGDEDKQEEMVKTMLETNTDALRGDLERRKAVDFLVEHAVEVEAEEKDEEETTEA</sequence>
<gene>
    <name evidence="12 16" type="primary">tig</name>
    <name evidence="16" type="ORF">NCTC13079_01188</name>
</gene>
<dbReference type="RefSeq" id="WP_126465745.1">
    <property type="nucleotide sequence ID" value="NZ_JAUSWF010000008.1"/>
</dbReference>
<evidence type="ECO:0000256" key="5">
    <source>
        <dbReference type="ARBA" id="ARBA00022618"/>
    </source>
</evidence>
<feature type="domain" description="PPIase FKBP-type" evidence="15">
    <location>
        <begin position="164"/>
        <end position="224"/>
    </location>
</feature>
<dbReference type="GO" id="GO:0015031">
    <property type="term" value="P:protein transport"/>
    <property type="evidence" value="ECO:0007669"/>
    <property type="project" value="UniProtKB-UniRule"/>
</dbReference>
<evidence type="ECO:0000313" key="16">
    <source>
        <dbReference type="EMBL" id="VEJ35997.1"/>
    </source>
</evidence>
<dbReference type="InterPro" id="IPR008881">
    <property type="entry name" value="Trigger_fac_ribosome-bd_bac"/>
</dbReference>
<evidence type="ECO:0000256" key="9">
    <source>
        <dbReference type="ARBA" id="ARBA00023306"/>
    </source>
</evidence>
<comment type="subcellular location">
    <subcellularLocation>
        <location evidence="12">Cytoplasm</location>
    </subcellularLocation>
    <text evidence="12">About half TF is bound to the ribosome near the polypeptide exit tunnel while the other half is free in the cytoplasm.</text>
</comment>
<evidence type="ECO:0000256" key="14">
    <source>
        <dbReference type="RuleBase" id="RU003914"/>
    </source>
</evidence>
<dbReference type="InterPro" id="IPR037041">
    <property type="entry name" value="Trigger_fac_C_sf"/>
</dbReference>
<dbReference type="SUPFAM" id="SSF54534">
    <property type="entry name" value="FKBP-like"/>
    <property type="match status" value="1"/>
</dbReference>
<dbReference type="InterPro" id="IPR001179">
    <property type="entry name" value="PPIase_FKBP_dom"/>
</dbReference>
<dbReference type="SUPFAM" id="SSF109998">
    <property type="entry name" value="Triger factor/SurA peptide-binding domain-like"/>
    <property type="match status" value="1"/>
</dbReference>
<keyword evidence="5 12" id="KW-0132">Cell division</keyword>
<dbReference type="KEGG" id="piv:NCTC13079_01188"/>
<dbReference type="Proteomes" id="UP000269544">
    <property type="component" value="Chromosome"/>
</dbReference>
<dbReference type="OrthoDB" id="9767721at2"/>
<keyword evidence="7 12" id="KW-0143">Chaperone</keyword>
<evidence type="ECO:0000256" key="6">
    <source>
        <dbReference type="ARBA" id="ARBA00023110"/>
    </source>
</evidence>
<comment type="domain">
    <text evidence="12">Consists of 3 domains; the N-terminus binds the ribosome, the middle domain has PPIase activity, while the C-terminus has intrinsic chaperone activity on its own.</text>
</comment>
<evidence type="ECO:0000256" key="13">
    <source>
        <dbReference type="PROSITE-ProRule" id="PRU00277"/>
    </source>
</evidence>
<dbReference type="InterPro" id="IPR008880">
    <property type="entry name" value="Trigger_fac_C"/>
</dbReference>
<evidence type="ECO:0000256" key="3">
    <source>
        <dbReference type="ARBA" id="ARBA00013194"/>
    </source>
</evidence>
<evidence type="ECO:0000259" key="15">
    <source>
        <dbReference type="PROSITE" id="PS50059"/>
    </source>
</evidence>
<comment type="similarity">
    <text evidence="2 12 14">Belongs to the FKBP-type PPIase family. Tig subfamily.</text>
</comment>
<organism evidence="16 17">
    <name type="scientific">Aedoeadaptatus ivorii</name>
    <dbReference type="NCBI Taxonomy" id="54006"/>
    <lineage>
        <taxon>Bacteria</taxon>
        <taxon>Bacillati</taxon>
        <taxon>Bacillota</taxon>
        <taxon>Tissierellia</taxon>
        <taxon>Tissierellales</taxon>
        <taxon>Peptoniphilaceae</taxon>
        <taxon>Aedoeadaptatus</taxon>
    </lineage>
</organism>
<keyword evidence="9 12" id="KW-0131">Cell cycle</keyword>
<accession>A0A3S5C2Q1</accession>
<dbReference type="HAMAP" id="MF_00303">
    <property type="entry name" value="Trigger_factor_Tig"/>
    <property type="match status" value="1"/>
</dbReference>
<proteinExistence type="inferred from homology"/>
<dbReference type="InterPro" id="IPR027304">
    <property type="entry name" value="Trigger_fact/SurA_dom_sf"/>
</dbReference>
<keyword evidence="17" id="KW-1185">Reference proteome</keyword>
<dbReference type="GO" id="GO:0043335">
    <property type="term" value="P:protein unfolding"/>
    <property type="evidence" value="ECO:0007669"/>
    <property type="project" value="TreeGrafter"/>
</dbReference>
<dbReference type="GO" id="GO:0044183">
    <property type="term" value="F:protein folding chaperone"/>
    <property type="evidence" value="ECO:0007669"/>
    <property type="project" value="TreeGrafter"/>
</dbReference>
<dbReference type="GO" id="GO:0003755">
    <property type="term" value="F:peptidyl-prolyl cis-trans isomerase activity"/>
    <property type="evidence" value="ECO:0007669"/>
    <property type="project" value="UniProtKB-UniRule"/>
</dbReference>
<comment type="function">
    <text evidence="10 12">Involved in protein export. Acts as a chaperone by maintaining the newly synthesized protein in an open conformation. Functions as a peptidyl-prolyl cis-trans isomerase.</text>
</comment>
<dbReference type="AlphaFoldDB" id="A0A3S5C2Q1"/>
<dbReference type="GO" id="GO:0051301">
    <property type="term" value="P:cell division"/>
    <property type="evidence" value="ECO:0007669"/>
    <property type="project" value="UniProtKB-KW"/>
</dbReference>
<evidence type="ECO:0000256" key="10">
    <source>
        <dbReference type="ARBA" id="ARBA00024849"/>
    </source>
</evidence>
<dbReference type="Gene3D" id="3.30.70.1050">
    <property type="entry name" value="Trigger factor ribosome-binding domain"/>
    <property type="match status" value="1"/>
</dbReference>
<dbReference type="PROSITE" id="PS50059">
    <property type="entry name" value="FKBP_PPIASE"/>
    <property type="match status" value="1"/>
</dbReference>
<dbReference type="GO" id="GO:0043022">
    <property type="term" value="F:ribosome binding"/>
    <property type="evidence" value="ECO:0007669"/>
    <property type="project" value="TreeGrafter"/>
</dbReference>
<dbReference type="NCBIfam" id="TIGR00115">
    <property type="entry name" value="tig"/>
    <property type="match status" value="1"/>
</dbReference>
<dbReference type="InterPro" id="IPR005215">
    <property type="entry name" value="Trig_fac"/>
</dbReference>
<evidence type="ECO:0000313" key="17">
    <source>
        <dbReference type="Proteomes" id="UP000269544"/>
    </source>
</evidence>
<dbReference type="Gene3D" id="1.10.3120.10">
    <property type="entry name" value="Trigger factor, C-terminal domain"/>
    <property type="match status" value="1"/>
</dbReference>
<dbReference type="PANTHER" id="PTHR30560:SF3">
    <property type="entry name" value="TRIGGER FACTOR-LIKE PROTEIN TIG, CHLOROPLASTIC"/>
    <property type="match status" value="1"/>
</dbReference>
<keyword evidence="8 12" id="KW-0413">Isomerase</keyword>
<keyword evidence="6 12" id="KW-0697">Rotamase</keyword>
<dbReference type="Pfam" id="PF05698">
    <property type="entry name" value="Trigger_C"/>
    <property type="match status" value="1"/>
</dbReference>
<reference evidence="16 17" key="1">
    <citation type="submission" date="2018-12" db="EMBL/GenBank/DDBJ databases">
        <authorList>
            <consortium name="Pathogen Informatics"/>
        </authorList>
    </citation>
    <scope>NUCLEOTIDE SEQUENCE [LARGE SCALE GENOMIC DNA]</scope>
    <source>
        <strain evidence="16 17">NCTC13079</strain>
    </source>
</reference>
<evidence type="ECO:0000256" key="11">
    <source>
        <dbReference type="ARBA" id="ARBA00029986"/>
    </source>
</evidence>
<dbReference type="InterPro" id="IPR036611">
    <property type="entry name" value="Trigger_fac_ribosome-bd_sf"/>
</dbReference>
<dbReference type="GO" id="GO:0005737">
    <property type="term" value="C:cytoplasm"/>
    <property type="evidence" value="ECO:0007669"/>
    <property type="project" value="UniProtKB-SubCell"/>
</dbReference>
<dbReference type="GO" id="GO:0051083">
    <property type="term" value="P:'de novo' cotranslational protein folding"/>
    <property type="evidence" value="ECO:0007669"/>
    <property type="project" value="TreeGrafter"/>
</dbReference>
<evidence type="ECO:0000256" key="12">
    <source>
        <dbReference type="HAMAP-Rule" id="MF_00303"/>
    </source>
</evidence>
<dbReference type="Gene3D" id="3.10.50.40">
    <property type="match status" value="1"/>
</dbReference>
<dbReference type="EMBL" id="LR134523">
    <property type="protein sequence ID" value="VEJ35997.1"/>
    <property type="molecule type" value="Genomic_DNA"/>
</dbReference>
<evidence type="ECO:0000256" key="2">
    <source>
        <dbReference type="ARBA" id="ARBA00005464"/>
    </source>
</evidence>
<dbReference type="PANTHER" id="PTHR30560">
    <property type="entry name" value="TRIGGER FACTOR CHAPERONE AND PEPTIDYL-PROLYL CIS/TRANS ISOMERASE"/>
    <property type="match status" value="1"/>
</dbReference>
<evidence type="ECO:0000256" key="8">
    <source>
        <dbReference type="ARBA" id="ARBA00023235"/>
    </source>
</evidence>
<dbReference type="PIRSF" id="PIRSF003095">
    <property type="entry name" value="Trigger_factor"/>
    <property type="match status" value="1"/>
</dbReference>
<dbReference type="Pfam" id="PF05697">
    <property type="entry name" value="Trigger_N"/>
    <property type="match status" value="1"/>
</dbReference>
<keyword evidence="12" id="KW-0963">Cytoplasm</keyword>
<evidence type="ECO:0000256" key="4">
    <source>
        <dbReference type="ARBA" id="ARBA00016902"/>
    </source>
</evidence>
<evidence type="ECO:0000256" key="1">
    <source>
        <dbReference type="ARBA" id="ARBA00000971"/>
    </source>
</evidence>